<evidence type="ECO:0000313" key="2">
    <source>
        <dbReference type="Proteomes" id="UP000641932"/>
    </source>
</evidence>
<keyword evidence="2" id="KW-1185">Reference proteome</keyword>
<reference evidence="1" key="2">
    <citation type="submission" date="2020-09" db="EMBL/GenBank/DDBJ databases">
        <authorList>
            <person name="Sun Q."/>
            <person name="Zhou Y."/>
        </authorList>
    </citation>
    <scope>NUCLEOTIDE SEQUENCE</scope>
    <source>
        <strain evidence="1">CGMCC 4.7201</strain>
    </source>
</reference>
<protein>
    <submittedName>
        <fullName evidence="1">Uncharacterized protein</fullName>
    </submittedName>
</protein>
<sequence length="63" mass="6946">MRTRALSEEQRKAILALAAAPVRCSEFRADFFNAWNASELQRRVSGCVNAGYICGNDGSPIQQ</sequence>
<dbReference type="Proteomes" id="UP000641932">
    <property type="component" value="Unassembled WGS sequence"/>
</dbReference>
<reference evidence="1" key="1">
    <citation type="journal article" date="2014" name="Int. J. Syst. Evol. Microbiol.">
        <title>Complete genome sequence of Corynebacterium casei LMG S-19264T (=DSM 44701T), isolated from a smear-ripened cheese.</title>
        <authorList>
            <consortium name="US DOE Joint Genome Institute (JGI-PGF)"/>
            <person name="Walter F."/>
            <person name="Albersmeier A."/>
            <person name="Kalinowski J."/>
            <person name="Ruckert C."/>
        </authorList>
    </citation>
    <scope>NUCLEOTIDE SEQUENCE</scope>
    <source>
        <strain evidence="1">CGMCC 4.7201</strain>
    </source>
</reference>
<proteinExistence type="predicted"/>
<dbReference type="EMBL" id="BMMS01000006">
    <property type="protein sequence ID" value="GGO85201.1"/>
    <property type="molecule type" value="Genomic_DNA"/>
</dbReference>
<organism evidence="1 2">
    <name type="scientific">Wenjunlia tyrosinilytica</name>
    <dbReference type="NCBI Taxonomy" id="1544741"/>
    <lineage>
        <taxon>Bacteria</taxon>
        <taxon>Bacillati</taxon>
        <taxon>Actinomycetota</taxon>
        <taxon>Actinomycetes</taxon>
        <taxon>Kitasatosporales</taxon>
        <taxon>Streptomycetaceae</taxon>
        <taxon>Wenjunlia</taxon>
    </lineage>
</organism>
<evidence type="ECO:0000313" key="1">
    <source>
        <dbReference type="EMBL" id="GGO85201.1"/>
    </source>
</evidence>
<name>A0A917ZMH4_9ACTN</name>
<dbReference type="RefSeq" id="WP_189131045.1">
    <property type="nucleotide sequence ID" value="NZ_BMMS01000006.1"/>
</dbReference>
<gene>
    <name evidence="1" type="ORF">GCM10012280_18440</name>
</gene>
<comment type="caution">
    <text evidence="1">The sequence shown here is derived from an EMBL/GenBank/DDBJ whole genome shotgun (WGS) entry which is preliminary data.</text>
</comment>
<dbReference type="AlphaFoldDB" id="A0A917ZMH4"/>
<accession>A0A917ZMH4</accession>